<evidence type="ECO:0000313" key="1">
    <source>
        <dbReference type="EMBL" id="KAJ7546040.1"/>
    </source>
</evidence>
<evidence type="ECO:0000313" key="2">
    <source>
        <dbReference type="Proteomes" id="UP001162992"/>
    </source>
</evidence>
<accession>A0ACC2CVP3</accession>
<proteinExistence type="predicted"/>
<comment type="caution">
    <text evidence="1">The sequence shown here is derived from an EMBL/GenBank/DDBJ whole genome shotgun (WGS) entry which is preliminary data.</text>
</comment>
<dbReference type="Proteomes" id="UP001162992">
    <property type="component" value="Chromosome 8"/>
</dbReference>
<protein>
    <submittedName>
        <fullName evidence="1">Uncharacterized protein</fullName>
    </submittedName>
</protein>
<gene>
    <name evidence="1" type="ORF">O6H91_08G021400</name>
</gene>
<dbReference type="EMBL" id="CM055099">
    <property type="protein sequence ID" value="KAJ7546040.1"/>
    <property type="molecule type" value="Genomic_DNA"/>
</dbReference>
<sequence length="177" mass="19287">MSEQPKQVVILRVKFSCKTCVNKVISCLSRIEGVDEVTVDVKIGKVTVVGEVDPLRLLKKVRGTGKCAEFWIDAISDTQAADQPVVFDETPGQELSISAGNIAGDNVSGFDVSNSSRSFCTCPSHELVPAQYSTPDCSSYSPPPYPISYHICAPVCVRSCPRCYPDYYAADKYCSLM</sequence>
<organism evidence="1 2">
    <name type="scientific">Diphasiastrum complanatum</name>
    <name type="common">Issler's clubmoss</name>
    <name type="synonym">Lycopodium complanatum</name>
    <dbReference type="NCBI Taxonomy" id="34168"/>
    <lineage>
        <taxon>Eukaryota</taxon>
        <taxon>Viridiplantae</taxon>
        <taxon>Streptophyta</taxon>
        <taxon>Embryophyta</taxon>
        <taxon>Tracheophyta</taxon>
        <taxon>Lycopodiopsida</taxon>
        <taxon>Lycopodiales</taxon>
        <taxon>Lycopodiaceae</taxon>
        <taxon>Lycopodioideae</taxon>
        <taxon>Diphasiastrum</taxon>
    </lineage>
</organism>
<name>A0ACC2CVP3_DIPCM</name>
<reference evidence="2" key="1">
    <citation type="journal article" date="2024" name="Proc. Natl. Acad. Sci. U.S.A.">
        <title>Extraordinary preservation of gene collinearity over three hundred million years revealed in homosporous lycophytes.</title>
        <authorList>
            <person name="Li C."/>
            <person name="Wickell D."/>
            <person name="Kuo L.Y."/>
            <person name="Chen X."/>
            <person name="Nie B."/>
            <person name="Liao X."/>
            <person name="Peng D."/>
            <person name="Ji J."/>
            <person name="Jenkins J."/>
            <person name="Williams M."/>
            <person name="Shu S."/>
            <person name="Plott C."/>
            <person name="Barry K."/>
            <person name="Rajasekar S."/>
            <person name="Grimwood J."/>
            <person name="Han X."/>
            <person name="Sun S."/>
            <person name="Hou Z."/>
            <person name="He W."/>
            <person name="Dai G."/>
            <person name="Sun C."/>
            <person name="Schmutz J."/>
            <person name="Leebens-Mack J.H."/>
            <person name="Li F.W."/>
            <person name="Wang L."/>
        </authorList>
    </citation>
    <scope>NUCLEOTIDE SEQUENCE [LARGE SCALE GENOMIC DNA]</scope>
    <source>
        <strain evidence="2">cv. PW_Plant_1</strain>
    </source>
</reference>
<keyword evidence="2" id="KW-1185">Reference proteome</keyword>